<reference evidence="1" key="2">
    <citation type="journal article" date="2015" name="Fish Shellfish Immunol.">
        <title>Early steps in the European eel (Anguilla anguilla)-Vibrio vulnificus interaction in the gills: Role of the RtxA13 toxin.</title>
        <authorList>
            <person name="Callol A."/>
            <person name="Pajuelo D."/>
            <person name="Ebbesson L."/>
            <person name="Teles M."/>
            <person name="MacKenzie S."/>
            <person name="Amaro C."/>
        </authorList>
    </citation>
    <scope>NUCLEOTIDE SEQUENCE</scope>
</reference>
<accession>A0A0E9TP28</accession>
<dbReference type="AlphaFoldDB" id="A0A0E9TP28"/>
<evidence type="ECO:0000313" key="1">
    <source>
        <dbReference type="EMBL" id="JAH55316.1"/>
    </source>
</evidence>
<sequence length="28" mass="2923">MLSGINGRDKVAPQATIVLFPSHNKASA</sequence>
<protein>
    <submittedName>
        <fullName evidence="1">Uncharacterized protein</fullName>
    </submittedName>
</protein>
<dbReference type="EMBL" id="GBXM01053261">
    <property type="protein sequence ID" value="JAH55316.1"/>
    <property type="molecule type" value="Transcribed_RNA"/>
</dbReference>
<proteinExistence type="predicted"/>
<name>A0A0E9TP28_ANGAN</name>
<reference evidence="1" key="1">
    <citation type="submission" date="2014-11" db="EMBL/GenBank/DDBJ databases">
        <authorList>
            <person name="Amaro Gonzalez C."/>
        </authorList>
    </citation>
    <scope>NUCLEOTIDE SEQUENCE</scope>
</reference>
<organism evidence="1">
    <name type="scientific">Anguilla anguilla</name>
    <name type="common">European freshwater eel</name>
    <name type="synonym">Muraena anguilla</name>
    <dbReference type="NCBI Taxonomy" id="7936"/>
    <lineage>
        <taxon>Eukaryota</taxon>
        <taxon>Metazoa</taxon>
        <taxon>Chordata</taxon>
        <taxon>Craniata</taxon>
        <taxon>Vertebrata</taxon>
        <taxon>Euteleostomi</taxon>
        <taxon>Actinopterygii</taxon>
        <taxon>Neopterygii</taxon>
        <taxon>Teleostei</taxon>
        <taxon>Anguilliformes</taxon>
        <taxon>Anguillidae</taxon>
        <taxon>Anguilla</taxon>
    </lineage>
</organism>